<evidence type="ECO:0000256" key="3">
    <source>
        <dbReference type="ARBA" id="ARBA00022833"/>
    </source>
</evidence>
<dbReference type="Ensembl" id="ENSDCDT00010008986.1">
    <property type="protein sequence ID" value="ENSDCDP00010008552.1"/>
    <property type="gene ID" value="ENSDCDG00010003854.1"/>
</dbReference>
<name>A0AAY4AI33_9TELE</name>
<dbReference type="Gene3D" id="1.20.58.900">
    <property type="match status" value="1"/>
</dbReference>
<dbReference type="InterPro" id="IPR013083">
    <property type="entry name" value="Znf_RING/FYVE/PHD"/>
</dbReference>
<evidence type="ECO:0000256" key="1">
    <source>
        <dbReference type="ARBA" id="ARBA00022723"/>
    </source>
</evidence>
<dbReference type="GO" id="GO:0005764">
    <property type="term" value="C:lysosome"/>
    <property type="evidence" value="ECO:0007669"/>
    <property type="project" value="TreeGrafter"/>
</dbReference>
<keyword evidence="2 4" id="KW-0863">Zinc-finger</keyword>
<evidence type="ECO:0000256" key="4">
    <source>
        <dbReference type="PROSITE-ProRule" id="PRU00091"/>
    </source>
</evidence>
<reference evidence="10" key="2">
    <citation type="submission" date="2025-08" db="UniProtKB">
        <authorList>
            <consortium name="Ensembl"/>
        </authorList>
    </citation>
    <scope>IDENTIFICATION</scope>
</reference>
<feature type="coiled-coil region" evidence="5">
    <location>
        <begin position="951"/>
        <end position="1031"/>
    </location>
</feature>
<evidence type="ECO:0000313" key="11">
    <source>
        <dbReference type="Proteomes" id="UP000694580"/>
    </source>
</evidence>
<sequence length="1359" mass="153812">MSSLSVGESQLQRIIRDLHDAVADLSKEHREAGEPITDDSSSLHKFSYKLEYLLQFDQKEKSTFLGTRKDYWDYFCDCLAKIKGVNDGIRFVKSIPELKTSLGKGRAFVRYCLVHQRLADTLQQCLMNQKVTSDWYYARSPFLKSHLNVDIINHLYELNEVQFDVASRGHDLDSEWPTFARRSLGSGVSSTHLWRPPSRCSSVNSLVSSYSQQPQDFLPGPDFSPGFLGDLGELGQLSTCSAAEDLHIQLDQSELRQQELLEQVRRLSEEGCGLRAVIKDLEGKLLVSKNCTHKPLTDGCNSQLTTNEINHQFQATAGNVEVHALDQDLQTRLTVAELKNVELLGKLDGALNDKSQQAANFCDSAWKIQDLLAKLKEVEGERLEARRECEDHARQADMLAQELKLQEKNVKVAQEKLAAVRASAEDEHDATLQQLEGQQATISQLQEALSLKDKEMGNLRTRLQDLEGSLEVQERQMDDLKKKAQDEQEHLQGNIRGLKEELEGQVLYLQQQLSAKEAEIFEKQRHQTESKKDPNIQKVEDYKAQCSTLMELNAKLLQTVKRSEASICELAQAKQAMEKEIAIVRTSEQHLRSRLVSVHLPVEEWEQKLLDENLCLEESLQRTLEPGNQQMGEEQVEDAHHVSRASEDTTRLPLIEAQLDLNVREVSRLQAEVMELRSQLLVKTEERVKAQALQEVTEASREDLRALTEQLKGQVEELNRRHVAELLLCQDREETLVKERENETKAYASLAAEVSALREELHAQKQHNEALALENAEGREALHRANTETAELGVHVCMLTGQNEEARLRWEGLTARLQEHEEEAGAVAEKLNANLEALDEENRRLQEELEHSKGFPTAMMDLQRSLERSQEELRALKESGQDEIQAMKLQLNTEVIKSQRQIQAANEELDTVRSQLKAELQNTSALQIKLQEAETTSTLYSQTLEEKTAHGANYEDVIRQKEEEMVKLKQDLSKAEEQLALAQKACQDLSESLRRTTAEKQSSDLKTSAEIDDLYRTKRNLEERLIELIRDKDALWQKSDALEFKQKLREEETDKDGNQCPGCRSQFSLFLRKHTCRLCGRHFCYYCCNHTVSAQQGGGRERCCKDCSRQHSAVGERHPQEDVQILQQSSFSPLAALTSAVQGFREPDPSPKPDDGAFDIITDEEVNNVYDSDALSYTTACSPDRGHQGSDELGSSISTEDATTEDSEELAASVQDAEIYLLKSGELTLSVPLSVEDIAVFGDGFRELFIKSSCYSVIPITVRRAGPTISWVFSSEPKSISFSIVFRESPDTALEQAKVMIPLTRCNSHKETIQGQLKVRNPGEYTLIFDNSFSRFISKKVLYRLSVEEAVVYDGSDCP</sequence>
<evidence type="ECO:0000259" key="8">
    <source>
        <dbReference type="PROSITE" id="PS50826"/>
    </source>
</evidence>
<dbReference type="RefSeq" id="XP_028831826.1">
    <property type="nucleotide sequence ID" value="XM_028975993.1"/>
</dbReference>
<feature type="coiled-coil region" evidence="5">
    <location>
        <begin position="456"/>
        <end position="519"/>
    </location>
</feature>
<dbReference type="GO" id="GO:1901098">
    <property type="term" value="P:positive regulation of autophagosome maturation"/>
    <property type="evidence" value="ECO:0007669"/>
    <property type="project" value="TreeGrafter"/>
</dbReference>
<dbReference type="FunFam" id="1.20.58.900:FF:000010">
    <property type="entry name" value="FYVE and coiled-coil domain containing 1"/>
    <property type="match status" value="1"/>
</dbReference>
<dbReference type="SUPFAM" id="SSF101576">
    <property type="entry name" value="Supernatant protein factor (SPF), C-terminal domain"/>
    <property type="match status" value="1"/>
</dbReference>
<dbReference type="GO" id="GO:0005770">
    <property type="term" value="C:late endosome"/>
    <property type="evidence" value="ECO:0007669"/>
    <property type="project" value="TreeGrafter"/>
</dbReference>
<dbReference type="InterPro" id="IPR047336">
    <property type="entry name" value="RUN_FYCO1"/>
</dbReference>
<gene>
    <name evidence="10" type="primary">fyco1b</name>
</gene>
<dbReference type="InterPro" id="IPR004012">
    <property type="entry name" value="Run_dom"/>
</dbReference>
<dbReference type="GO" id="GO:0008270">
    <property type="term" value="F:zinc ion binding"/>
    <property type="evidence" value="ECO:0007669"/>
    <property type="project" value="UniProtKB-KW"/>
</dbReference>
<dbReference type="PROSITE" id="PS50866">
    <property type="entry name" value="GOLD"/>
    <property type="match status" value="1"/>
</dbReference>
<evidence type="ECO:0000256" key="5">
    <source>
        <dbReference type="SAM" id="Coils"/>
    </source>
</evidence>
<keyword evidence="3" id="KW-0862">Zinc</keyword>
<organism evidence="10 11">
    <name type="scientific">Denticeps clupeoides</name>
    <name type="common">denticle herring</name>
    <dbReference type="NCBI Taxonomy" id="299321"/>
    <lineage>
        <taxon>Eukaryota</taxon>
        <taxon>Metazoa</taxon>
        <taxon>Chordata</taxon>
        <taxon>Craniata</taxon>
        <taxon>Vertebrata</taxon>
        <taxon>Euteleostomi</taxon>
        <taxon>Actinopterygii</taxon>
        <taxon>Neopterygii</taxon>
        <taxon>Teleostei</taxon>
        <taxon>Clupei</taxon>
        <taxon>Clupeiformes</taxon>
        <taxon>Denticipitoidei</taxon>
        <taxon>Denticipitidae</taxon>
        <taxon>Denticeps</taxon>
    </lineage>
</organism>
<protein>
    <recommendedName>
        <fullName evidence="12">FYVE and coiled-coil domain-containing protein 1</fullName>
    </recommendedName>
</protein>
<dbReference type="Pfam" id="PF02759">
    <property type="entry name" value="RUN"/>
    <property type="match status" value="1"/>
</dbReference>
<proteinExistence type="predicted"/>
<dbReference type="CDD" id="cd17698">
    <property type="entry name" value="RUN_FYCO1"/>
    <property type="match status" value="1"/>
</dbReference>
<dbReference type="Pfam" id="PF01363">
    <property type="entry name" value="FYVE"/>
    <property type="match status" value="1"/>
</dbReference>
<dbReference type="Proteomes" id="UP000694580">
    <property type="component" value="Chromosome 4"/>
</dbReference>
<feature type="coiled-coil region" evidence="5">
    <location>
        <begin position="243"/>
        <end position="270"/>
    </location>
</feature>
<dbReference type="SMART" id="SM00064">
    <property type="entry name" value="FYVE"/>
    <property type="match status" value="1"/>
</dbReference>
<dbReference type="InterPro" id="IPR009038">
    <property type="entry name" value="GOLD_dom"/>
</dbReference>
<dbReference type="InterPro" id="IPR037213">
    <property type="entry name" value="Run_dom_sf"/>
</dbReference>
<dbReference type="PANTHER" id="PTHR46753">
    <property type="entry name" value="FYVE AND COILED-COIL DOMAIN-CONTAINING PROTEIN 1"/>
    <property type="match status" value="1"/>
</dbReference>
<dbReference type="RefSeq" id="XP_028831825.1">
    <property type="nucleotide sequence ID" value="XM_028975992.1"/>
</dbReference>
<dbReference type="GeneTree" id="ENSGT00940000154044"/>
<evidence type="ECO:0000313" key="10">
    <source>
        <dbReference type="Ensembl" id="ENSDCDP00010008552.1"/>
    </source>
</evidence>
<feature type="coiled-coil region" evidence="5">
    <location>
        <begin position="368"/>
        <end position="423"/>
    </location>
</feature>
<keyword evidence="5" id="KW-0175">Coiled coil</keyword>
<evidence type="ECO:0008006" key="12">
    <source>
        <dbReference type="Google" id="ProtNLM"/>
    </source>
</evidence>
<keyword evidence="1" id="KW-0479">Metal-binding</keyword>
<reference evidence="10 11" key="1">
    <citation type="submission" date="2020-06" db="EMBL/GenBank/DDBJ databases">
        <authorList>
            <consortium name="Wellcome Sanger Institute Data Sharing"/>
        </authorList>
    </citation>
    <scope>NUCLEOTIDE SEQUENCE [LARGE SCALE GENOMIC DNA]</scope>
</reference>
<dbReference type="PROSITE" id="PS50826">
    <property type="entry name" value="RUN"/>
    <property type="match status" value="1"/>
</dbReference>
<dbReference type="GO" id="GO:0005776">
    <property type="term" value="C:autophagosome"/>
    <property type="evidence" value="ECO:0007669"/>
    <property type="project" value="TreeGrafter"/>
</dbReference>
<dbReference type="InterPro" id="IPR000306">
    <property type="entry name" value="Znf_FYVE"/>
</dbReference>
<feature type="coiled-coil region" evidence="5">
    <location>
        <begin position="803"/>
        <end position="922"/>
    </location>
</feature>
<accession>A0AAY4AI33</accession>
<dbReference type="SUPFAM" id="SSF140741">
    <property type="entry name" value="RUN domain-like"/>
    <property type="match status" value="1"/>
</dbReference>
<dbReference type="InterPro" id="IPR011011">
    <property type="entry name" value="Znf_FYVE_PHD"/>
</dbReference>
<keyword evidence="11" id="KW-1185">Reference proteome</keyword>
<dbReference type="PANTHER" id="PTHR46753:SF2">
    <property type="entry name" value="FYVE AND COILED-COIL DOMAIN-CONTAINING PROTEIN 1"/>
    <property type="match status" value="1"/>
</dbReference>
<feature type="coiled-coil region" evidence="5">
    <location>
        <begin position="659"/>
        <end position="774"/>
    </location>
</feature>
<dbReference type="SUPFAM" id="SSF57903">
    <property type="entry name" value="FYVE/PHD zinc finger"/>
    <property type="match status" value="1"/>
</dbReference>
<dbReference type="GeneID" id="114787967"/>
<dbReference type="Gene3D" id="3.30.40.10">
    <property type="entry name" value="Zinc/RING finger domain, C3HC4 (zinc finger)"/>
    <property type="match status" value="1"/>
</dbReference>
<dbReference type="GO" id="GO:0072383">
    <property type="term" value="P:plus-end-directed vesicle transport along microtubule"/>
    <property type="evidence" value="ECO:0007669"/>
    <property type="project" value="TreeGrafter"/>
</dbReference>
<dbReference type="InterPro" id="IPR017455">
    <property type="entry name" value="Znf_FYVE-rel"/>
</dbReference>
<evidence type="ECO:0000259" key="9">
    <source>
        <dbReference type="PROSITE" id="PS50866"/>
    </source>
</evidence>
<reference evidence="10" key="3">
    <citation type="submission" date="2025-09" db="UniProtKB">
        <authorList>
            <consortium name="Ensembl"/>
        </authorList>
    </citation>
    <scope>IDENTIFICATION</scope>
</reference>
<dbReference type="PROSITE" id="PS50178">
    <property type="entry name" value="ZF_FYVE"/>
    <property type="match status" value="1"/>
</dbReference>
<feature type="domain" description="RUN" evidence="8">
    <location>
        <begin position="37"/>
        <end position="170"/>
    </location>
</feature>
<dbReference type="Gene3D" id="2.60.120.680">
    <property type="entry name" value="GOLD domain"/>
    <property type="match status" value="1"/>
</dbReference>
<feature type="domain" description="FYVE-type" evidence="7">
    <location>
        <begin position="1054"/>
        <end position="1112"/>
    </location>
</feature>
<feature type="region of interest" description="Disordered" evidence="6">
    <location>
        <begin position="1181"/>
        <end position="1209"/>
    </location>
</feature>
<dbReference type="FunFam" id="2.60.120.680:FF:000004">
    <property type="entry name" value="FYVE and coiled-coil domain containing 1"/>
    <property type="match status" value="1"/>
</dbReference>
<evidence type="ECO:0000259" key="7">
    <source>
        <dbReference type="PROSITE" id="PS50178"/>
    </source>
</evidence>
<feature type="domain" description="GOLD" evidence="9">
    <location>
        <begin position="1207"/>
        <end position="1347"/>
    </location>
</feature>
<evidence type="ECO:0000256" key="2">
    <source>
        <dbReference type="ARBA" id="ARBA00022771"/>
    </source>
</evidence>
<dbReference type="InterPro" id="IPR036598">
    <property type="entry name" value="GOLD_dom_sf"/>
</dbReference>
<evidence type="ECO:0000256" key="6">
    <source>
        <dbReference type="SAM" id="MobiDB-lite"/>
    </source>
</evidence>